<dbReference type="GO" id="GO:0052621">
    <property type="term" value="F:diguanylate cyclase activity"/>
    <property type="evidence" value="ECO:0007669"/>
    <property type="project" value="UniProtKB-EC"/>
</dbReference>
<dbReference type="InterPro" id="IPR000160">
    <property type="entry name" value="GGDEF_dom"/>
</dbReference>
<dbReference type="AlphaFoldDB" id="A0A5S3P9Z6"/>
<dbReference type="Proteomes" id="UP000309668">
    <property type="component" value="Unassembled WGS sequence"/>
</dbReference>
<sequence>MSVVCWSVAALPALALLREISLEPVRWLLAATVVPVLGLLVRQMWFAQELDRCERSLETSDRQNEMADELAGVARWSYDVVNEHHRWSQEMCRISGLDAETEPSDAVLGQMLLGGFGQVMVTLDEHANDRRPYAVEFEIEHVVTGSRVLRARACNCFAPDGTREQIFMVLRDITEEYLRIAEAEAERAAALVQAQEALRLANTDPLTGLANRRSAMATLDSAIMAARSKKHPLSLLVFDIDHFKQVNDTHGHQAGDRVLVRLAELVNRQAREGDLIARMGGEEFIWLMTDADRRAAREAAERLRWAIEAGTALAPVAAVTVSVGHATLGPQDASLTLFARADAALYEAKRHGRNQVSMAA</sequence>
<dbReference type="PANTHER" id="PTHR45138">
    <property type="entry name" value="REGULATORY COMPONENTS OF SENSORY TRANSDUCTION SYSTEM"/>
    <property type="match status" value="1"/>
</dbReference>
<evidence type="ECO:0000256" key="2">
    <source>
        <dbReference type="ARBA" id="ARBA00034247"/>
    </source>
</evidence>
<keyword evidence="5" id="KW-1185">Reference proteome</keyword>
<dbReference type="InterPro" id="IPR043128">
    <property type="entry name" value="Rev_trsase/Diguanyl_cyclase"/>
</dbReference>
<dbReference type="OrthoDB" id="9812260at2"/>
<gene>
    <name evidence="4" type="ORF">FEV51_03725</name>
</gene>
<dbReference type="Gene3D" id="3.30.70.270">
    <property type="match status" value="1"/>
</dbReference>
<organism evidence="4 5">
    <name type="scientific">Qipengyuania marisflavi</name>
    <dbReference type="NCBI Taxonomy" id="2486356"/>
    <lineage>
        <taxon>Bacteria</taxon>
        <taxon>Pseudomonadati</taxon>
        <taxon>Pseudomonadota</taxon>
        <taxon>Alphaproteobacteria</taxon>
        <taxon>Sphingomonadales</taxon>
        <taxon>Erythrobacteraceae</taxon>
        <taxon>Qipengyuania</taxon>
    </lineage>
</organism>
<comment type="caution">
    <text evidence="4">The sequence shown here is derived from an EMBL/GenBank/DDBJ whole genome shotgun (WGS) entry which is preliminary data.</text>
</comment>
<evidence type="ECO:0000313" key="4">
    <source>
        <dbReference type="EMBL" id="TMM50296.1"/>
    </source>
</evidence>
<dbReference type="InterPro" id="IPR029787">
    <property type="entry name" value="Nucleotide_cyclase"/>
</dbReference>
<dbReference type="CDD" id="cd01949">
    <property type="entry name" value="GGDEF"/>
    <property type="match status" value="1"/>
</dbReference>
<name>A0A5S3P9Z6_9SPHN</name>
<dbReference type="SUPFAM" id="SSF55785">
    <property type="entry name" value="PYP-like sensor domain (PAS domain)"/>
    <property type="match status" value="1"/>
</dbReference>
<dbReference type="Pfam" id="PF00990">
    <property type="entry name" value="GGDEF"/>
    <property type="match status" value="1"/>
</dbReference>
<feature type="domain" description="GGDEF" evidence="3">
    <location>
        <begin position="231"/>
        <end position="360"/>
    </location>
</feature>
<evidence type="ECO:0000313" key="5">
    <source>
        <dbReference type="Proteomes" id="UP000309668"/>
    </source>
</evidence>
<accession>A0A5S3P9Z6</accession>
<dbReference type="PROSITE" id="PS50887">
    <property type="entry name" value="GGDEF"/>
    <property type="match status" value="1"/>
</dbReference>
<dbReference type="NCBIfam" id="TIGR00254">
    <property type="entry name" value="GGDEF"/>
    <property type="match status" value="1"/>
</dbReference>
<evidence type="ECO:0000256" key="1">
    <source>
        <dbReference type="ARBA" id="ARBA00012528"/>
    </source>
</evidence>
<dbReference type="Gene3D" id="3.30.450.20">
    <property type="entry name" value="PAS domain"/>
    <property type="match status" value="1"/>
</dbReference>
<dbReference type="PANTHER" id="PTHR45138:SF9">
    <property type="entry name" value="DIGUANYLATE CYCLASE DGCM-RELATED"/>
    <property type="match status" value="1"/>
</dbReference>
<dbReference type="SUPFAM" id="SSF55073">
    <property type="entry name" value="Nucleotide cyclase"/>
    <property type="match status" value="1"/>
</dbReference>
<reference evidence="4 5" key="1">
    <citation type="submission" date="2019-05" db="EMBL/GenBank/DDBJ databases">
        <title>Erythrobacter marisflavi sp. nov., isolated from isolated from water of an estuary environment.</title>
        <authorList>
            <person name="Yoon J.-H."/>
        </authorList>
    </citation>
    <scope>NUCLEOTIDE SEQUENCE [LARGE SCALE GENOMIC DNA]</scope>
    <source>
        <strain evidence="4 5">KEM-5</strain>
    </source>
</reference>
<proteinExistence type="predicted"/>
<dbReference type="FunFam" id="3.30.70.270:FF:000001">
    <property type="entry name" value="Diguanylate cyclase domain protein"/>
    <property type="match status" value="1"/>
</dbReference>
<dbReference type="InterPro" id="IPR050469">
    <property type="entry name" value="Diguanylate_Cyclase"/>
</dbReference>
<dbReference type="InterPro" id="IPR035965">
    <property type="entry name" value="PAS-like_dom_sf"/>
</dbReference>
<dbReference type="EMBL" id="VCAO01000001">
    <property type="protein sequence ID" value="TMM50296.1"/>
    <property type="molecule type" value="Genomic_DNA"/>
</dbReference>
<dbReference type="RefSeq" id="WP_138615982.1">
    <property type="nucleotide sequence ID" value="NZ_VCAO01000001.1"/>
</dbReference>
<dbReference type="EC" id="2.7.7.65" evidence="1"/>
<comment type="catalytic activity">
    <reaction evidence="2">
        <text>2 GTP = 3',3'-c-di-GMP + 2 diphosphate</text>
        <dbReference type="Rhea" id="RHEA:24898"/>
        <dbReference type="ChEBI" id="CHEBI:33019"/>
        <dbReference type="ChEBI" id="CHEBI:37565"/>
        <dbReference type="ChEBI" id="CHEBI:58805"/>
        <dbReference type="EC" id="2.7.7.65"/>
    </reaction>
</comment>
<dbReference type="SMART" id="SM00267">
    <property type="entry name" value="GGDEF"/>
    <property type="match status" value="1"/>
</dbReference>
<protein>
    <recommendedName>
        <fullName evidence="1">diguanylate cyclase</fullName>
        <ecNumber evidence="1">2.7.7.65</ecNumber>
    </recommendedName>
</protein>
<evidence type="ECO:0000259" key="3">
    <source>
        <dbReference type="PROSITE" id="PS50887"/>
    </source>
</evidence>